<evidence type="ECO:0000256" key="3">
    <source>
        <dbReference type="ARBA" id="ARBA00022692"/>
    </source>
</evidence>
<protein>
    <submittedName>
        <fullName evidence="8">GtrA family protein</fullName>
    </submittedName>
</protein>
<feature type="transmembrane region" description="Helical" evidence="6">
    <location>
        <begin position="84"/>
        <end position="105"/>
    </location>
</feature>
<dbReference type="Proteomes" id="UP000281644">
    <property type="component" value="Chromosome"/>
</dbReference>
<dbReference type="InterPro" id="IPR051401">
    <property type="entry name" value="GtrA_CellWall_Glycosyl"/>
</dbReference>
<dbReference type="PANTHER" id="PTHR38459">
    <property type="entry name" value="PROPHAGE BACTOPRENOL-LINKED GLUCOSE TRANSLOCASE HOMOLOG"/>
    <property type="match status" value="1"/>
</dbReference>
<dbReference type="PANTHER" id="PTHR38459:SF5">
    <property type="entry name" value="CELL WALL TEICHOIC ACID GLYCOSYLATION PROTEIN GTCA"/>
    <property type="match status" value="1"/>
</dbReference>
<dbReference type="GO" id="GO:0000271">
    <property type="term" value="P:polysaccharide biosynthetic process"/>
    <property type="evidence" value="ECO:0007669"/>
    <property type="project" value="InterPro"/>
</dbReference>
<evidence type="ECO:0000313" key="9">
    <source>
        <dbReference type="Proteomes" id="UP000281644"/>
    </source>
</evidence>
<evidence type="ECO:0000256" key="1">
    <source>
        <dbReference type="ARBA" id="ARBA00004141"/>
    </source>
</evidence>
<sequence>MGQLIKQLWQRYQSVLSYLIFGGLTTLINIIVFGIFNQFWPYWIANTIAWLLSVLFAYITNKIWVFDSKTPTFRAVMLEMTSFFGFRLLSYFIDQGIMVVGISVLHGNDLIVKLIDQIIVVLLNWFFSKLFIFKDRGHQN</sequence>
<name>A0AAN1Q2C7_9LACO</name>
<dbReference type="GeneID" id="89669975"/>
<evidence type="ECO:0000313" key="8">
    <source>
        <dbReference type="EMBL" id="AYJ36399.1"/>
    </source>
</evidence>
<organism evidence="8 9">
    <name type="scientific">Lactiplantibacillus argentoratensis</name>
    <dbReference type="NCBI Taxonomy" id="271881"/>
    <lineage>
        <taxon>Bacteria</taxon>
        <taxon>Bacillati</taxon>
        <taxon>Bacillota</taxon>
        <taxon>Bacilli</taxon>
        <taxon>Lactobacillales</taxon>
        <taxon>Lactobacillaceae</taxon>
        <taxon>Lactiplantibacillus</taxon>
    </lineage>
</organism>
<feature type="transmembrane region" description="Helical" evidence="6">
    <location>
        <begin position="42"/>
        <end position="64"/>
    </location>
</feature>
<dbReference type="EMBL" id="CP032751">
    <property type="protein sequence ID" value="AYJ36399.1"/>
    <property type="molecule type" value="Genomic_DNA"/>
</dbReference>
<keyword evidence="3 6" id="KW-0812">Transmembrane</keyword>
<dbReference type="GO" id="GO:0005886">
    <property type="term" value="C:plasma membrane"/>
    <property type="evidence" value="ECO:0007669"/>
    <property type="project" value="TreeGrafter"/>
</dbReference>
<evidence type="ECO:0000256" key="6">
    <source>
        <dbReference type="SAM" id="Phobius"/>
    </source>
</evidence>
<evidence type="ECO:0000256" key="2">
    <source>
        <dbReference type="ARBA" id="ARBA00009399"/>
    </source>
</evidence>
<comment type="subcellular location">
    <subcellularLocation>
        <location evidence="1">Membrane</location>
        <topology evidence="1">Multi-pass membrane protein</topology>
    </subcellularLocation>
</comment>
<keyword evidence="4 6" id="KW-1133">Transmembrane helix</keyword>
<evidence type="ECO:0000259" key="7">
    <source>
        <dbReference type="Pfam" id="PF04138"/>
    </source>
</evidence>
<proteinExistence type="inferred from homology"/>
<dbReference type="InterPro" id="IPR007267">
    <property type="entry name" value="GtrA_DPMS_TM"/>
</dbReference>
<evidence type="ECO:0000256" key="4">
    <source>
        <dbReference type="ARBA" id="ARBA00022989"/>
    </source>
</evidence>
<dbReference type="AlphaFoldDB" id="A0AAN1Q2C7"/>
<accession>A0AAN1Q2C7</accession>
<reference evidence="8 9" key="1">
    <citation type="submission" date="2018-10" db="EMBL/GenBank/DDBJ databases">
        <title>Genome sequencing of Lactobacillus species.</title>
        <authorList>
            <person name="Baek C."/>
            <person name="Yi H."/>
        </authorList>
    </citation>
    <scope>NUCLEOTIDE SEQUENCE [LARGE SCALE GENOMIC DNA]</scope>
    <source>
        <strain evidence="8 9">DSM 16365</strain>
    </source>
</reference>
<evidence type="ECO:0000256" key="5">
    <source>
        <dbReference type="ARBA" id="ARBA00023136"/>
    </source>
</evidence>
<feature type="transmembrane region" description="Helical" evidence="6">
    <location>
        <begin position="15"/>
        <end position="36"/>
    </location>
</feature>
<dbReference type="KEGG" id="larg:LPA65_11875"/>
<dbReference type="RefSeq" id="WP_054397785.1">
    <property type="nucleotide sequence ID" value="NZ_BJZD01000006.1"/>
</dbReference>
<comment type="similarity">
    <text evidence="2">Belongs to the GtrA family.</text>
</comment>
<feature type="domain" description="GtrA/DPMS transmembrane" evidence="7">
    <location>
        <begin position="18"/>
        <end position="133"/>
    </location>
</feature>
<gene>
    <name evidence="8" type="ORF">LPA65_11875</name>
</gene>
<dbReference type="Pfam" id="PF04138">
    <property type="entry name" value="GtrA_DPMS_TM"/>
    <property type="match status" value="1"/>
</dbReference>
<keyword evidence="5 6" id="KW-0472">Membrane</keyword>
<feature type="transmembrane region" description="Helical" evidence="6">
    <location>
        <begin position="111"/>
        <end position="132"/>
    </location>
</feature>